<evidence type="ECO:0000313" key="15">
    <source>
        <dbReference type="EMBL" id="KAF2239293.1"/>
    </source>
</evidence>
<dbReference type="GO" id="GO:0000703">
    <property type="term" value="F:oxidized pyrimidine nucleobase lesion DNA N-glycosylase activity"/>
    <property type="evidence" value="ECO:0007669"/>
    <property type="project" value="TreeGrafter"/>
</dbReference>
<dbReference type="HAMAP" id="MF_03183">
    <property type="entry name" value="Endonuclease_III_Nth"/>
    <property type="match status" value="1"/>
</dbReference>
<keyword evidence="16" id="KW-1185">Reference proteome</keyword>
<keyword evidence="6" id="KW-0378">Hydrolase</keyword>
<dbReference type="InterPro" id="IPR030841">
    <property type="entry name" value="NTH1"/>
</dbReference>
<dbReference type="Gene3D" id="1.10.340.30">
    <property type="entry name" value="Hypothetical protein, domain 2"/>
    <property type="match status" value="1"/>
</dbReference>
<keyword evidence="7" id="KW-0809">Transit peptide</keyword>
<dbReference type="GO" id="GO:0046872">
    <property type="term" value="F:metal ion binding"/>
    <property type="evidence" value="ECO:0007669"/>
    <property type="project" value="UniProtKB-KW"/>
</dbReference>
<evidence type="ECO:0000259" key="14">
    <source>
        <dbReference type="SMART" id="SM00478"/>
    </source>
</evidence>
<keyword evidence="8" id="KW-0408">Iron</keyword>
<dbReference type="FunFam" id="1.10.340.30:FF:000005">
    <property type="entry name" value="Endonuclease III-like protein 1"/>
    <property type="match status" value="1"/>
</dbReference>
<keyword evidence="12" id="KW-0326">Glycosidase</keyword>
<evidence type="ECO:0000313" key="16">
    <source>
        <dbReference type="Proteomes" id="UP000800092"/>
    </source>
</evidence>
<dbReference type="GO" id="GO:0005634">
    <property type="term" value="C:nucleus"/>
    <property type="evidence" value="ECO:0007669"/>
    <property type="project" value="InterPro"/>
</dbReference>
<dbReference type="GO" id="GO:0003677">
    <property type="term" value="F:DNA binding"/>
    <property type="evidence" value="ECO:0007669"/>
    <property type="project" value="InterPro"/>
</dbReference>
<dbReference type="Pfam" id="PF00633">
    <property type="entry name" value="HHH"/>
    <property type="match status" value="1"/>
</dbReference>
<dbReference type="CDD" id="cd00056">
    <property type="entry name" value="ENDO3c"/>
    <property type="match status" value="1"/>
</dbReference>
<feature type="non-terminal residue" evidence="15">
    <location>
        <position position="224"/>
    </location>
</feature>
<evidence type="ECO:0000256" key="11">
    <source>
        <dbReference type="ARBA" id="ARBA00023239"/>
    </source>
</evidence>
<comment type="catalytic activity">
    <reaction evidence="13">
        <text>2'-deoxyribonucleotide-(2'-deoxyribose 5'-phosphate)-2'-deoxyribonucleotide-DNA = a 3'-end 2'-deoxyribonucleotide-(2,3-dehydro-2,3-deoxyribose 5'-phosphate)-DNA + a 5'-end 5'-phospho-2'-deoxyribonucleoside-DNA + H(+)</text>
        <dbReference type="Rhea" id="RHEA:66592"/>
        <dbReference type="Rhea" id="RHEA-COMP:13180"/>
        <dbReference type="Rhea" id="RHEA-COMP:16897"/>
        <dbReference type="Rhea" id="RHEA-COMP:17067"/>
        <dbReference type="ChEBI" id="CHEBI:15378"/>
        <dbReference type="ChEBI" id="CHEBI:136412"/>
        <dbReference type="ChEBI" id="CHEBI:157695"/>
        <dbReference type="ChEBI" id="CHEBI:167181"/>
        <dbReference type="EC" id="4.2.99.18"/>
    </reaction>
</comment>
<evidence type="ECO:0000256" key="10">
    <source>
        <dbReference type="ARBA" id="ARBA00023204"/>
    </source>
</evidence>
<dbReference type="PANTHER" id="PTHR43286">
    <property type="entry name" value="ENDONUCLEASE III-LIKE PROTEIN 1"/>
    <property type="match status" value="1"/>
</dbReference>
<dbReference type="EMBL" id="ML991773">
    <property type="protein sequence ID" value="KAF2239293.1"/>
    <property type="molecule type" value="Genomic_DNA"/>
</dbReference>
<keyword evidence="5" id="KW-0227">DNA damage</keyword>
<dbReference type="Gene3D" id="1.10.1670.10">
    <property type="entry name" value="Helix-hairpin-Helix base-excision DNA repair enzymes (C-terminal)"/>
    <property type="match status" value="1"/>
</dbReference>
<dbReference type="PROSITE" id="PS01155">
    <property type="entry name" value="ENDONUCLEASE_III_2"/>
    <property type="match status" value="1"/>
</dbReference>
<dbReference type="AlphaFoldDB" id="A0A6A6HP20"/>
<evidence type="ECO:0000256" key="12">
    <source>
        <dbReference type="ARBA" id="ARBA00023295"/>
    </source>
</evidence>
<dbReference type="InterPro" id="IPR004036">
    <property type="entry name" value="Endonuclease-III-like_CS2"/>
</dbReference>
<dbReference type="FunFam" id="1.10.1670.10:FF:000003">
    <property type="entry name" value="Endonuclease III homolog"/>
    <property type="match status" value="1"/>
</dbReference>
<protein>
    <recommendedName>
        <fullName evidence="2">DNA-(apurinic or apyrimidinic site) lyase</fullName>
        <ecNumber evidence="2">4.2.99.18</ecNumber>
    </recommendedName>
</protein>
<gene>
    <name evidence="15" type="ORF">EV356DRAFT_419275</name>
</gene>
<dbReference type="Proteomes" id="UP000800092">
    <property type="component" value="Unassembled WGS sequence"/>
</dbReference>
<keyword evidence="11" id="KW-0456">Lyase</keyword>
<organism evidence="15 16">
    <name type="scientific">Viridothelium virens</name>
    <name type="common">Speckled blister lichen</name>
    <name type="synonym">Trypethelium virens</name>
    <dbReference type="NCBI Taxonomy" id="1048519"/>
    <lineage>
        <taxon>Eukaryota</taxon>
        <taxon>Fungi</taxon>
        <taxon>Dikarya</taxon>
        <taxon>Ascomycota</taxon>
        <taxon>Pezizomycotina</taxon>
        <taxon>Dothideomycetes</taxon>
        <taxon>Dothideomycetes incertae sedis</taxon>
        <taxon>Trypetheliales</taxon>
        <taxon>Trypetheliaceae</taxon>
        <taxon>Viridothelium</taxon>
    </lineage>
</organism>
<evidence type="ECO:0000256" key="7">
    <source>
        <dbReference type="ARBA" id="ARBA00022946"/>
    </source>
</evidence>
<dbReference type="GO" id="GO:0051539">
    <property type="term" value="F:4 iron, 4 sulfur cluster binding"/>
    <property type="evidence" value="ECO:0007669"/>
    <property type="project" value="UniProtKB-KW"/>
</dbReference>
<evidence type="ECO:0000256" key="3">
    <source>
        <dbReference type="ARBA" id="ARBA00022485"/>
    </source>
</evidence>
<evidence type="ECO:0000256" key="1">
    <source>
        <dbReference type="ARBA" id="ARBA00008343"/>
    </source>
</evidence>
<dbReference type="InterPro" id="IPR003265">
    <property type="entry name" value="HhH-GPD_domain"/>
</dbReference>
<evidence type="ECO:0000256" key="5">
    <source>
        <dbReference type="ARBA" id="ARBA00022763"/>
    </source>
</evidence>
<dbReference type="SMART" id="SM00478">
    <property type="entry name" value="ENDO3c"/>
    <property type="match status" value="1"/>
</dbReference>
<evidence type="ECO:0000256" key="9">
    <source>
        <dbReference type="ARBA" id="ARBA00023014"/>
    </source>
</evidence>
<sequence>PPNWEQMYSLTKEMRSTVLAPVDTVGCERLADTRASPKDQRFQTLVALMLSSQTKDTVTAIAMQRLKEELHGGLTIQTLLTVPPETFNELIGKVGFHNTKTKNIIAAAGILARDYDSDIPSTIAGLISLPGVGPKMAHLTMSAAWGRTEGIGVDVHVHRITNLWGWHQTKNPEETRAILEAWLPKDKWHEINTLLVGLGQTICTPVARKCGDCVLGQKGLCPGA</sequence>
<comment type="similarity">
    <text evidence="1">Belongs to the Nth/MutY family.</text>
</comment>
<dbReference type="PIRSF" id="PIRSF001435">
    <property type="entry name" value="Nth"/>
    <property type="match status" value="1"/>
</dbReference>
<dbReference type="Pfam" id="PF00730">
    <property type="entry name" value="HhH-GPD"/>
    <property type="match status" value="1"/>
</dbReference>
<keyword evidence="3" id="KW-0004">4Fe-4S</keyword>
<reference evidence="15" key="1">
    <citation type="journal article" date="2020" name="Stud. Mycol.">
        <title>101 Dothideomycetes genomes: a test case for predicting lifestyles and emergence of pathogens.</title>
        <authorList>
            <person name="Haridas S."/>
            <person name="Albert R."/>
            <person name="Binder M."/>
            <person name="Bloem J."/>
            <person name="Labutti K."/>
            <person name="Salamov A."/>
            <person name="Andreopoulos B."/>
            <person name="Baker S."/>
            <person name="Barry K."/>
            <person name="Bills G."/>
            <person name="Bluhm B."/>
            <person name="Cannon C."/>
            <person name="Castanera R."/>
            <person name="Culley D."/>
            <person name="Daum C."/>
            <person name="Ezra D."/>
            <person name="Gonzalez J."/>
            <person name="Henrissat B."/>
            <person name="Kuo A."/>
            <person name="Liang C."/>
            <person name="Lipzen A."/>
            <person name="Lutzoni F."/>
            <person name="Magnuson J."/>
            <person name="Mondo S."/>
            <person name="Nolan M."/>
            <person name="Ohm R."/>
            <person name="Pangilinan J."/>
            <person name="Park H.-J."/>
            <person name="Ramirez L."/>
            <person name="Alfaro M."/>
            <person name="Sun H."/>
            <person name="Tritt A."/>
            <person name="Yoshinaga Y."/>
            <person name="Zwiers L.-H."/>
            <person name="Turgeon B."/>
            <person name="Goodwin S."/>
            <person name="Spatafora J."/>
            <person name="Crous P."/>
            <person name="Grigoriev I."/>
        </authorList>
    </citation>
    <scope>NUCLEOTIDE SEQUENCE</scope>
    <source>
        <strain evidence="15">Tuck. ex Michener</strain>
    </source>
</reference>
<dbReference type="GO" id="GO:0006289">
    <property type="term" value="P:nucleotide-excision repair"/>
    <property type="evidence" value="ECO:0007669"/>
    <property type="project" value="TreeGrafter"/>
</dbReference>
<dbReference type="InterPro" id="IPR011257">
    <property type="entry name" value="DNA_glycosylase"/>
</dbReference>
<keyword evidence="9" id="KW-0411">Iron-sulfur</keyword>
<dbReference type="OrthoDB" id="2099276at2759"/>
<dbReference type="GO" id="GO:0006285">
    <property type="term" value="P:base-excision repair, AP site formation"/>
    <property type="evidence" value="ECO:0007669"/>
    <property type="project" value="InterPro"/>
</dbReference>
<keyword evidence="10" id="KW-0234">DNA repair</keyword>
<accession>A0A6A6HP20</accession>
<keyword evidence="4" id="KW-0479">Metal-binding</keyword>
<evidence type="ECO:0000256" key="6">
    <source>
        <dbReference type="ARBA" id="ARBA00022801"/>
    </source>
</evidence>
<evidence type="ECO:0000256" key="13">
    <source>
        <dbReference type="ARBA" id="ARBA00044632"/>
    </source>
</evidence>
<feature type="non-terminal residue" evidence="15">
    <location>
        <position position="1"/>
    </location>
</feature>
<dbReference type="PANTHER" id="PTHR43286:SF1">
    <property type="entry name" value="ENDONUCLEASE III-LIKE PROTEIN 1"/>
    <property type="match status" value="1"/>
</dbReference>
<evidence type="ECO:0000256" key="8">
    <source>
        <dbReference type="ARBA" id="ARBA00023004"/>
    </source>
</evidence>
<dbReference type="GO" id="GO:0140078">
    <property type="term" value="F:class I DNA-(apurinic or apyrimidinic site) endonuclease activity"/>
    <property type="evidence" value="ECO:0007669"/>
    <property type="project" value="UniProtKB-EC"/>
</dbReference>
<dbReference type="SUPFAM" id="SSF48150">
    <property type="entry name" value="DNA-glycosylase"/>
    <property type="match status" value="1"/>
</dbReference>
<proteinExistence type="inferred from homology"/>
<name>A0A6A6HP20_VIRVR</name>
<evidence type="ECO:0000256" key="2">
    <source>
        <dbReference type="ARBA" id="ARBA00012720"/>
    </source>
</evidence>
<feature type="domain" description="HhH-GPD" evidence="14">
    <location>
        <begin position="50"/>
        <end position="201"/>
    </location>
</feature>
<evidence type="ECO:0000256" key="4">
    <source>
        <dbReference type="ARBA" id="ARBA00022723"/>
    </source>
</evidence>
<dbReference type="InterPro" id="IPR000445">
    <property type="entry name" value="HhH_motif"/>
</dbReference>
<dbReference type="InterPro" id="IPR023170">
    <property type="entry name" value="HhH_base_excis_C"/>
</dbReference>
<dbReference type="EC" id="4.2.99.18" evidence="2"/>